<sequence length="284" mass="31796">MYRKPRTLLITGCSSGIGEAAAHLMRGRDWRVFATARKVEDVDRLKQQGFEAFRLDYEDPDSIMNAADSVLEACDGKLDALFNNGAYAVPGAIEDMPVAALRTLFEANFIGWHDLTQRIIPSMRLNRNGRIVQCSSVLGLVALKYRGAYTASKFALEAYSDTLRQELWGTGIHVSLIEPGPIDTHFTQNALANFDRWIGPEAMKDSPHRKAYEKRRKRMEKGEPGPFKLPSSAVVKRLIHALEAKRPKPRYYVTIPTTVMGVAKRLLSTKLMDRVSLAAAKSEE</sequence>
<reference evidence="5" key="1">
    <citation type="submission" date="2020-05" db="EMBL/GenBank/DDBJ databases">
        <title>Identification of trans-AT polyketide cluster in two marine bacteria, producers of a novel glutaramide-containing polyketide sesbanimide D and analogs.</title>
        <authorList>
            <person name="Kacar D."/>
            <person name="Rodriguez P."/>
            <person name="Canedo L."/>
            <person name="Gonzalez E."/>
            <person name="Galan B."/>
            <person name="De La Calle F."/>
            <person name="Garcia J.L."/>
        </authorList>
    </citation>
    <scope>NUCLEOTIDE SEQUENCE</scope>
    <source>
        <strain evidence="5">PHM038</strain>
    </source>
</reference>
<proteinExistence type="inferred from homology"/>
<evidence type="ECO:0000256" key="1">
    <source>
        <dbReference type="ARBA" id="ARBA00006484"/>
    </source>
</evidence>
<evidence type="ECO:0000313" key="5">
    <source>
        <dbReference type="EMBL" id="MBD1546454.1"/>
    </source>
</evidence>
<protein>
    <submittedName>
        <fullName evidence="5">SDR family oxidoreductase</fullName>
    </submittedName>
</protein>
<evidence type="ECO:0000313" key="6">
    <source>
        <dbReference type="Proteomes" id="UP000598467"/>
    </source>
</evidence>
<dbReference type="PRINTS" id="PR00081">
    <property type="entry name" value="GDHRDH"/>
</dbReference>
<dbReference type="InterPro" id="IPR020904">
    <property type="entry name" value="Sc_DH/Rdtase_CS"/>
</dbReference>
<dbReference type="EMBL" id="JABFCZ010000009">
    <property type="protein sequence ID" value="MBD1546454.1"/>
    <property type="molecule type" value="Genomic_DNA"/>
</dbReference>
<comment type="similarity">
    <text evidence="1 3">Belongs to the short-chain dehydrogenases/reductases (SDR) family.</text>
</comment>
<dbReference type="AlphaFoldDB" id="A0A926NU21"/>
<dbReference type="Proteomes" id="UP000598467">
    <property type="component" value="Unassembled WGS sequence"/>
</dbReference>
<dbReference type="Gene3D" id="3.40.50.720">
    <property type="entry name" value="NAD(P)-binding Rossmann-like Domain"/>
    <property type="match status" value="1"/>
</dbReference>
<dbReference type="SUPFAM" id="SSF51735">
    <property type="entry name" value="NAD(P)-binding Rossmann-fold domains"/>
    <property type="match status" value="1"/>
</dbReference>
<gene>
    <name evidence="5" type="ORF">HK439_09285</name>
</gene>
<comment type="caution">
    <text evidence="5">The sequence shown here is derived from an EMBL/GenBank/DDBJ whole genome shotgun (WGS) entry which is preliminary data.</text>
</comment>
<evidence type="ECO:0000256" key="3">
    <source>
        <dbReference type="RuleBase" id="RU000363"/>
    </source>
</evidence>
<dbReference type="PANTHER" id="PTHR44169:SF6">
    <property type="entry name" value="NADPH-DEPENDENT 1-ACYLDIHYDROXYACETONE PHOSPHATE REDUCTASE"/>
    <property type="match status" value="1"/>
</dbReference>
<evidence type="ECO:0000256" key="4">
    <source>
        <dbReference type="SAM" id="MobiDB-lite"/>
    </source>
</evidence>
<evidence type="ECO:0000256" key="2">
    <source>
        <dbReference type="ARBA" id="ARBA00023002"/>
    </source>
</evidence>
<accession>A0A926NU21</accession>
<keyword evidence="2" id="KW-0560">Oxidoreductase</keyword>
<name>A0A926NU21_9HYPH</name>
<feature type="region of interest" description="Disordered" evidence="4">
    <location>
        <begin position="205"/>
        <end position="226"/>
    </location>
</feature>
<dbReference type="Pfam" id="PF00106">
    <property type="entry name" value="adh_short"/>
    <property type="match status" value="1"/>
</dbReference>
<dbReference type="CDD" id="cd05374">
    <property type="entry name" value="17beta-HSD-like_SDR_c"/>
    <property type="match status" value="1"/>
</dbReference>
<dbReference type="PANTHER" id="PTHR44169">
    <property type="entry name" value="NADPH-DEPENDENT 1-ACYLDIHYDROXYACETONE PHOSPHATE REDUCTASE"/>
    <property type="match status" value="1"/>
</dbReference>
<dbReference type="PRINTS" id="PR00080">
    <property type="entry name" value="SDRFAMILY"/>
</dbReference>
<dbReference type="GO" id="GO:0016491">
    <property type="term" value="F:oxidoreductase activity"/>
    <property type="evidence" value="ECO:0007669"/>
    <property type="project" value="UniProtKB-KW"/>
</dbReference>
<dbReference type="PROSITE" id="PS00061">
    <property type="entry name" value="ADH_SHORT"/>
    <property type="match status" value="1"/>
</dbReference>
<organism evidence="5 6">
    <name type="scientific">Roseibium aggregatum</name>
    <dbReference type="NCBI Taxonomy" id="187304"/>
    <lineage>
        <taxon>Bacteria</taxon>
        <taxon>Pseudomonadati</taxon>
        <taxon>Pseudomonadota</taxon>
        <taxon>Alphaproteobacteria</taxon>
        <taxon>Hyphomicrobiales</taxon>
        <taxon>Stappiaceae</taxon>
        <taxon>Roseibium</taxon>
    </lineage>
</organism>
<dbReference type="InterPro" id="IPR002347">
    <property type="entry name" value="SDR_fam"/>
</dbReference>
<dbReference type="InterPro" id="IPR036291">
    <property type="entry name" value="NAD(P)-bd_dom_sf"/>
</dbReference>
<dbReference type="NCBIfam" id="NF004649">
    <property type="entry name" value="PRK05993.1"/>
    <property type="match status" value="1"/>
</dbReference>